<feature type="domain" description="DUF6997" evidence="2">
    <location>
        <begin position="85"/>
        <end position="263"/>
    </location>
</feature>
<dbReference type="EMBL" id="LARY01000002">
    <property type="protein sequence ID" value="RDX01043.1"/>
    <property type="molecule type" value="Genomic_DNA"/>
</dbReference>
<dbReference type="Pfam" id="PF22515">
    <property type="entry name" value="DUF6996"/>
    <property type="match status" value="1"/>
</dbReference>
<feature type="domain" description="DUF6996" evidence="1">
    <location>
        <begin position="16"/>
        <end position="84"/>
    </location>
</feature>
<dbReference type="InterPro" id="IPR054265">
    <property type="entry name" value="DUF6996"/>
</dbReference>
<name>A0A3D8TQR7_9LIST</name>
<dbReference type="InterPro" id="IPR055650">
    <property type="entry name" value="DUF7226"/>
</dbReference>
<dbReference type="Proteomes" id="UP000257055">
    <property type="component" value="Unassembled WGS sequence"/>
</dbReference>
<protein>
    <submittedName>
        <fullName evidence="4">GATC--recognizing Type II restriction modification system (MmyCV) endonuclease subunit</fullName>
    </submittedName>
</protein>
<evidence type="ECO:0000259" key="3">
    <source>
        <dbReference type="Pfam" id="PF23871"/>
    </source>
</evidence>
<comment type="caution">
    <text evidence="4">The sequence shown here is derived from an EMBL/GenBank/DDBJ whole genome shotgun (WGS) entry which is preliminary data.</text>
</comment>
<organism evidence="4 5">
    <name type="scientific">Listeria kieliensis</name>
    <dbReference type="NCBI Taxonomy" id="1621700"/>
    <lineage>
        <taxon>Bacteria</taxon>
        <taxon>Bacillati</taxon>
        <taxon>Bacillota</taxon>
        <taxon>Bacilli</taxon>
        <taxon>Bacillales</taxon>
        <taxon>Listeriaceae</taxon>
        <taxon>Listeria</taxon>
    </lineage>
</organism>
<proteinExistence type="predicted"/>
<dbReference type="InterPro" id="IPR054266">
    <property type="entry name" value="DUF6997"/>
</dbReference>
<reference evidence="5" key="1">
    <citation type="submission" date="2015-04" db="EMBL/GenBank/DDBJ databases">
        <authorList>
            <person name="Schardt J."/>
            <person name="Mueller-Herbst S."/>
            <person name="Scherer S."/>
            <person name="Huptas C."/>
        </authorList>
    </citation>
    <scope>NUCLEOTIDE SEQUENCE [LARGE SCALE GENOMIC DNA]</scope>
    <source>
        <strain evidence="5">Kiel-L1</strain>
    </source>
</reference>
<evidence type="ECO:0000313" key="4">
    <source>
        <dbReference type="EMBL" id="RDX01043.1"/>
    </source>
</evidence>
<sequence length="442" mass="52406">MNRDKNLNKKTENLTDSAWQQLFDKYDILEKIKNDGIYHITANEIKEFREPRLMAKWDSSEQLPKIFKKNKINILPNSRKSYILGEFQLYEPLPSLEEHVQTMPKVVLPQLETVDIDNISSEANAINVLQISGILEDFLGLEVGEDLYATFNGRMKSGEFSFHVDTFQGDTQTIHVNNAQVEIDGGFESEHYVTILEAKNVIHEDFHIRQLYYPFRLWENKVKKPVKLIFSVYSNKIFRLMEYVFVQTDNYSSIKLIKTRNYSLENTDISIDELKRAFDSVTNIIDDNQNISDVPFIQADNFDRIVSLLENMYMNNMTADEIENLMQFTSRQRDYYFNAGRYLGLFEKYKEDELRYYRLTDLGKKIYKLNYKDRQLKLVELILSHKIFRDSFEFVLQHGEFPDIEFIKELAQNYNVCSPNLVYRRSQSVLSWIKWIFNLQKL</sequence>
<keyword evidence="4" id="KW-0378">Hydrolase</keyword>
<feature type="domain" description="DUF7226" evidence="3">
    <location>
        <begin position="304"/>
        <end position="440"/>
    </location>
</feature>
<evidence type="ECO:0000259" key="2">
    <source>
        <dbReference type="Pfam" id="PF22518"/>
    </source>
</evidence>
<dbReference type="RefSeq" id="WP_115753295.1">
    <property type="nucleotide sequence ID" value="NZ_LARY01000002.1"/>
</dbReference>
<gene>
    <name evidence="4" type="ORF">UR08_08805</name>
</gene>
<dbReference type="Pfam" id="PF22518">
    <property type="entry name" value="DUF6997"/>
    <property type="match status" value="1"/>
</dbReference>
<dbReference type="Pfam" id="PF23871">
    <property type="entry name" value="DUF7226"/>
    <property type="match status" value="1"/>
</dbReference>
<keyword evidence="5" id="KW-1185">Reference proteome</keyword>
<evidence type="ECO:0000313" key="5">
    <source>
        <dbReference type="Proteomes" id="UP000257055"/>
    </source>
</evidence>
<dbReference type="AlphaFoldDB" id="A0A3D8TQR7"/>
<keyword evidence="4" id="KW-0540">Nuclease</keyword>
<keyword evidence="4" id="KW-0255">Endonuclease</keyword>
<accession>A0A3D8TQR7</accession>
<evidence type="ECO:0000259" key="1">
    <source>
        <dbReference type="Pfam" id="PF22515"/>
    </source>
</evidence>
<dbReference type="GO" id="GO:0004519">
    <property type="term" value="F:endonuclease activity"/>
    <property type="evidence" value="ECO:0007669"/>
    <property type="project" value="UniProtKB-KW"/>
</dbReference>